<protein>
    <submittedName>
        <fullName evidence="3">Uncharacterized protein</fullName>
    </submittedName>
</protein>
<evidence type="ECO:0000313" key="3">
    <source>
        <dbReference type="EMBL" id="OOM75448.1"/>
    </source>
</evidence>
<feature type="chain" id="PRO_5039097782" evidence="2">
    <location>
        <begin position="31"/>
        <end position="50"/>
    </location>
</feature>
<name>A0A1S8TCI5_9CLOT</name>
<evidence type="ECO:0000313" key="4">
    <source>
        <dbReference type="Proteomes" id="UP000190890"/>
    </source>
</evidence>
<dbReference type="Proteomes" id="UP000190890">
    <property type="component" value="Unassembled WGS sequence"/>
</dbReference>
<evidence type="ECO:0000256" key="1">
    <source>
        <dbReference type="SAM" id="MobiDB-lite"/>
    </source>
</evidence>
<dbReference type="AlphaFoldDB" id="A0A1S8TCI5"/>
<keyword evidence="4" id="KW-1185">Reference proteome</keyword>
<accession>A0A1S8TCI5</accession>
<reference evidence="3 4" key="1">
    <citation type="submission" date="2016-05" db="EMBL/GenBank/DDBJ databases">
        <title>Microbial solvent formation.</title>
        <authorList>
            <person name="Poehlein A."/>
            <person name="Montoya Solano J.D."/>
            <person name="Flitsch S."/>
            <person name="Krabben P."/>
            <person name="Duerre P."/>
            <person name="Daniel R."/>
        </authorList>
    </citation>
    <scope>NUCLEOTIDE SEQUENCE [LARGE SCALE GENOMIC DNA]</scope>
    <source>
        <strain evidence="3 4">DSM 2619</strain>
    </source>
</reference>
<comment type="caution">
    <text evidence="3">The sequence shown here is derived from an EMBL/GenBank/DDBJ whole genome shotgun (WGS) entry which is preliminary data.</text>
</comment>
<organism evidence="3 4">
    <name type="scientific">Clostridium puniceum</name>
    <dbReference type="NCBI Taxonomy" id="29367"/>
    <lineage>
        <taxon>Bacteria</taxon>
        <taxon>Bacillati</taxon>
        <taxon>Bacillota</taxon>
        <taxon>Clostridia</taxon>
        <taxon>Eubacteriales</taxon>
        <taxon>Clostridiaceae</taxon>
        <taxon>Clostridium</taxon>
    </lineage>
</organism>
<proteinExistence type="predicted"/>
<keyword evidence="2" id="KW-0732">Signal</keyword>
<feature type="signal peptide" evidence="2">
    <location>
        <begin position="1"/>
        <end position="30"/>
    </location>
</feature>
<sequence length="50" mass="5433">MKKKLNKTLSFCLSSLMLTLVIVAVSPKHASAPTPTKSNGALHLMENPPW</sequence>
<dbReference type="RefSeq" id="WP_158078787.1">
    <property type="nucleotide sequence ID" value="NZ_LZZM01000185.1"/>
</dbReference>
<dbReference type="EMBL" id="LZZM01000185">
    <property type="protein sequence ID" value="OOM75448.1"/>
    <property type="molecule type" value="Genomic_DNA"/>
</dbReference>
<feature type="region of interest" description="Disordered" evidence="1">
    <location>
        <begin position="29"/>
        <end position="50"/>
    </location>
</feature>
<gene>
    <name evidence="3" type="ORF">CLPUN_32590</name>
</gene>
<evidence type="ECO:0000256" key="2">
    <source>
        <dbReference type="SAM" id="SignalP"/>
    </source>
</evidence>